<dbReference type="SUPFAM" id="SSF50494">
    <property type="entry name" value="Trypsin-like serine proteases"/>
    <property type="match status" value="1"/>
</dbReference>
<dbReference type="Proteomes" id="UP001620626">
    <property type="component" value="Unassembled WGS sequence"/>
</dbReference>
<dbReference type="EMBL" id="JBICBT010000775">
    <property type="protein sequence ID" value="KAL3101602.1"/>
    <property type="molecule type" value="Genomic_DNA"/>
</dbReference>
<keyword evidence="1" id="KW-1015">Disulfide bond</keyword>
<dbReference type="InterPro" id="IPR009003">
    <property type="entry name" value="Peptidase_S1_PA"/>
</dbReference>
<dbReference type="Gene3D" id="2.40.10.10">
    <property type="entry name" value="Trypsin-like serine proteases"/>
    <property type="match status" value="2"/>
</dbReference>
<dbReference type="InterPro" id="IPR018114">
    <property type="entry name" value="TRYPSIN_HIS"/>
</dbReference>
<organism evidence="3 4">
    <name type="scientific">Heterodera trifolii</name>
    <dbReference type="NCBI Taxonomy" id="157864"/>
    <lineage>
        <taxon>Eukaryota</taxon>
        <taxon>Metazoa</taxon>
        <taxon>Ecdysozoa</taxon>
        <taxon>Nematoda</taxon>
        <taxon>Chromadorea</taxon>
        <taxon>Rhabditida</taxon>
        <taxon>Tylenchina</taxon>
        <taxon>Tylenchomorpha</taxon>
        <taxon>Tylenchoidea</taxon>
        <taxon>Heteroderidae</taxon>
        <taxon>Heteroderinae</taxon>
        <taxon>Heterodera</taxon>
    </lineage>
</organism>
<gene>
    <name evidence="3" type="ORF">niasHT_023122</name>
</gene>
<dbReference type="InterPro" id="IPR001254">
    <property type="entry name" value="Trypsin_dom"/>
</dbReference>
<evidence type="ECO:0000259" key="2">
    <source>
        <dbReference type="PROSITE" id="PS50240"/>
    </source>
</evidence>
<dbReference type="InterPro" id="IPR043504">
    <property type="entry name" value="Peptidase_S1_PA_chymotrypsin"/>
</dbReference>
<dbReference type="PANTHER" id="PTHR24253">
    <property type="entry name" value="TRANSMEMBRANE PROTEASE SERINE"/>
    <property type="match status" value="1"/>
</dbReference>
<evidence type="ECO:0000256" key="1">
    <source>
        <dbReference type="ARBA" id="ARBA00023157"/>
    </source>
</evidence>
<feature type="domain" description="Peptidase S1" evidence="2">
    <location>
        <begin position="10"/>
        <end position="252"/>
    </location>
</feature>
<accession>A0ABD2KF91</accession>
<sequence>MWRKNARNSVEFGQLSPPSDWLWAVSVRSECLIKRSNRTEVLSTCSGVLIGSKHVLSAAHCLLTTINSYLQYKGNEVAGEFEFPGTTVYVVAKFLKLTIGGKDWSQTSSLSIKKYSKFDRFMSQHYNNDIAILENLSPSIYTARNGHLAYFLGYGLTKGALELAGTNRTKSTKLREDFVQLRVGPPCPVNFLCTNSQTHPTRHTTPGDSGGPLMREYRGKWYVIGLVLESLTCVTINRVSCAQPLIVVGLTE</sequence>
<dbReference type="PROSITE" id="PS00134">
    <property type="entry name" value="TRYPSIN_HIS"/>
    <property type="match status" value="1"/>
</dbReference>
<dbReference type="PROSITE" id="PS50240">
    <property type="entry name" value="TRYPSIN_DOM"/>
    <property type="match status" value="1"/>
</dbReference>
<dbReference type="PANTHER" id="PTHR24253:SF176">
    <property type="entry name" value="CORIN, ISOFORM B"/>
    <property type="match status" value="1"/>
</dbReference>
<keyword evidence="4" id="KW-1185">Reference proteome</keyword>
<dbReference type="Pfam" id="PF00089">
    <property type="entry name" value="Trypsin"/>
    <property type="match status" value="1"/>
</dbReference>
<dbReference type="AlphaFoldDB" id="A0ABD2KF91"/>
<dbReference type="SMART" id="SM00020">
    <property type="entry name" value="Tryp_SPc"/>
    <property type="match status" value="1"/>
</dbReference>
<proteinExistence type="predicted"/>
<dbReference type="PRINTS" id="PR00722">
    <property type="entry name" value="CHYMOTRYPSIN"/>
</dbReference>
<dbReference type="InterPro" id="IPR001314">
    <property type="entry name" value="Peptidase_S1A"/>
</dbReference>
<evidence type="ECO:0000313" key="4">
    <source>
        <dbReference type="Proteomes" id="UP001620626"/>
    </source>
</evidence>
<evidence type="ECO:0000313" key="3">
    <source>
        <dbReference type="EMBL" id="KAL3101602.1"/>
    </source>
</evidence>
<name>A0ABD2KF91_9BILA</name>
<comment type="caution">
    <text evidence="3">The sequence shown here is derived from an EMBL/GenBank/DDBJ whole genome shotgun (WGS) entry which is preliminary data.</text>
</comment>
<protein>
    <recommendedName>
        <fullName evidence="2">Peptidase S1 domain-containing protein</fullName>
    </recommendedName>
</protein>
<reference evidence="3 4" key="1">
    <citation type="submission" date="2024-10" db="EMBL/GenBank/DDBJ databases">
        <authorList>
            <person name="Kim D."/>
        </authorList>
    </citation>
    <scope>NUCLEOTIDE SEQUENCE [LARGE SCALE GENOMIC DNA]</scope>
    <source>
        <strain evidence="3">BH-2024</strain>
    </source>
</reference>